<reference evidence="1" key="1">
    <citation type="journal article" date="2022" name="bioRxiv">
        <title>Sequencing and chromosome-scale assembly of the giantPleurodeles waltlgenome.</title>
        <authorList>
            <person name="Brown T."/>
            <person name="Elewa A."/>
            <person name="Iarovenko S."/>
            <person name="Subramanian E."/>
            <person name="Araus A.J."/>
            <person name="Petzold A."/>
            <person name="Susuki M."/>
            <person name="Suzuki K.-i.T."/>
            <person name="Hayashi T."/>
            <person name="Toyoda A."/>
            <person name="Oliveira C."/>
            <person name="Osipova E."/>
            <person name="Leigh N.D."/>
            <person name="Simon A."/>
            <person name="Yun M.H."/>
        </authorList>
    </citation>
    <scope>NUCLEOTIDE SEQUENCE</scope>
    <source>
        <strain evidence="1">20211129_DDA</strain>
        <tissue evidence="1">Liver</tissue>
    </source>
</reference>
<evidence type="ECO:0000313" key="2">
    <source>
        <dbReference type="Proteomes" id="UP001066276"/>
    </source>
</evidence>
<accession>A0AAV7RPY9</accession>
<comment type="caution">
    <text evidence="1">The sequence shown here is derived from an EMBL/GenBank/DDBJ whole genome shotgun (WGS) entry which is preliminary data.</text>
</comment>
<dbReference type="EMBL" id="JANPWB010000009">
    <property type="protein sequence ID" value="KAJ1154576.1"/>
    <property type="molecule type" value="Genomic_DNA"/>
</dbReference>
<keyword evidence="2" id="KW-1185">Reference proteome</keyword>
<protein>
    <submittedName>
        <fullName evidence="1">Uncharacterized protein</fullName>
    </submittedName>
</protein>
<organism evidence="1 2">
    <name type="scientific">Pleurodeles waltl</name>
    <name type="common">Iberian ribbed newt</name>
    <dbReference type="NCBI Taxonomy" id="8319"/>
    <lineage>
        <taxon>Eukaryota</taxon>
        <taxon>Metazoa</taxon>
        <taxon>Chordata</taxon>
        <taxon>Craniata</taxon>
        <taxon>Vertebrata</taxon>
        <taxon>Euteleostomi</taxon>
        <taxon>Amphibia</taxon>
        <taxon>Batrachia</taxon>
        <taxon>Caudata</taxon>
        <taxon>Salamandroidea</taxon>
        <taxon>Salamandridae</taxon>
        <taxon>Pleurodelinae</taxon>
        <taxon>Pleurodeles</taxon>
    </lineage>
</organism>
<dbReference type="Proteomes" id="UP001066276">
    <property type="component" value="Chromosome 5"/>
</dbReference>
<dbReference type="AlphaFoldDB" id="A0AAV7RPY9"/>
<sequence length="179" mass="20259">MTLRNTEMGKTDKMQGILHFEQHKTPMSRERCTNDVGATLGELESDMEPEQKHILTAMQQSLATIDGKIDSLSFRMDRISEHLDKNAERLDTAECRISEDEDDYNTVASAQSKMDTTAAVLQAKVQDLKVLSRRSNIRVVGIAESTAIDNMEHYIEQLLVMLLERGSFSDIFVVKQPHC</sequence>
<proteinExistence type="predicted"/>
<evidence type="ECO:0000313" key="1">
    <source>
        <dbReference type="EMBL" id="KAJ1154576.1"/>
    </source>
</evidence>
<gene>
    <name evidence="1" type="ORF">NDU88_007322</name>
</gene>
<name>A0AAV7RPY9_PLEWA</name>